<keyword evidence="2" id="KW-0436">Ligase</keyword>
<keyword evidence="3" id="KW-0489">Methyltransferase</keyword>
<feature type="binding site" evidence="2">
    <location>
        <position position="52"/>
    </location>
    <ligand>
        <name>ATP</name>
        <dbReference type="ChEBI" id="CHEBI:30616"/>
    </ligand>
</feature>
<dbReference type="HAMAP" id="MF_00336">
    <property type="entry name" value="BioD"/>
    <property type="match status" value="1"/>
</dbReference>
<dbReference type="RefSeq" id="WP_179584515.1">
    <property type="nucleotide sequence ID" value="NZ_JACBYR010000001.1"/>
</dbReference>
<gene>
    <name evidence="2" type="primary">bioD</name>
    <name evidence="3" type="ORF">FHW18_001303</name>
</gene>
<evidence type="ECO:0000256" key="1">
    <source>
        <dbReference type="ARBA" id="ARBA00022756"/>
    </source>
</evidence>
<organism evidence="3 4">
    <name type="scientific">Pigmentiphaga litoralis</name>
    <dbReference type="NCBI Taxonomy" id="516702"/>
    <lineage>
        <taxon>Bacteria</taxon>
        <taxon>Pseudomonadati</taxon>
        <taxon>Pseudomonadota</taxon>
        <taxon>Betaproteobacteria</taxon>
        <taxon>Burkholderiales</taxon>
        <taxon>Alcaligenaceae</taxon>
        <taxon>Pigmentiphaga</taxon>
    </lineage>
</organism>
<feature type="binding site" evidence="2">
    <location>
        <begin position="192"/>
        <end position="194"/>
    </location>
    <ligand>
        <name>ATP</name>
        <dbReference type="ChEBI" id="CHEBI:30616"/>
    </ligand>
</feature>
<proteinExistence type="inferred from homology"/>
<dbReference type="Pfam" id="PF13500">
    <property type="entry name" value="AAA_26"/>
    <property type="match status" value="1"/>
</dbReference>
<dbReference type="AlphaFoldDB" id="A0A7Y9IS70"/>
<dbReference type="Gene3D" id="3.40.50.300">
    <property type="entry name" value="P-loop containing nucleotide triphosphate hydrolases"/>
    <property type="match status" value="1"/>
</dbReference>
<accession>A0A7Y9IS70</accession>
<keyword evidence="4" id="KW-1185">Reference proteome</keyword>
<name>A0A7Y9IS70_9BURK</name>
<keyword evidence="2" id="KW-0460">Magnesium</keyword>
<comment type="cofactor">
    <cofactor evidence="2">
        <name>Mg(2+)</name>
        <dbReference type="ChEBI" id="CHEBI:18420"/>
    </cofactor>
</comment>
<dbReference type="UniPathway" id="UPA00078">
    <property type="reaction ID" value="UER00161"/>
</dbReference>
<reference evidence="3 4" key="1">
    <citation type="submission" date="2020-07" db="EMBL/GenBank/DDBJ databases">
        <title>Genomic Encyclopedia of Type Strains, Phase IV (KMG-V): Genome sequencing to study the core and pangenomes of soil and plant-associated prokaryotes.</title>
        <authorList>
            <person name="Whitman W."/>
        </authorList>
    </citation>
    <scope>NUCLEOTIDE SEQUENCE [LARGE SCALE GENOMIC DNA]</scope>
    <source>
        <strain evidence="3 4">SAS40</strain>
    </source>
</reference>
<dbReference type="GO" id="GO:0009102">
    <property type="term" value="P:biotin biosynthetic process"/>
    <property type="evidence" value="ECO:0007669"/>
    <property type="project" value="UniProtKB-UniRule"/>
</dbReference>
<dbReference type="PANTHER" id="PTHR43210:SF5">
    <property type="entry name" value="DETHIOBIOTIN SYNTHETASE"/>
    <property type="match status" value="1"/>
</dbReference>
<feature type="binding site" evidence="2">
    <location>
        <begin position="20"/>
        <end position="25"/>
    </location>
    <ligand>
        <name>ATP</name>
        <dbReference type="ChEBI" id="CHEBI:30616"/>
    </ligand>
</feature>
<feature type="binding site" evidence="2">
    <location>
        <begin position="108"/>
        <end position="111"/>
    </location>
    <ligand>
        <name>ATP</name>
        <dbReference type="ChEBI" id="CHEBI:30616"/>
    </ligand>
</feature>
<feature type="binding site" evidence="2">
    <location>
        <position position="24"/>
    </location>
    <ligand>
        <name>Mg(2+)</name>
        <dbReference type="ChEBI" id="CHEBI:18420"/>
    </ligand>
</feature>
<comment type="caution">
    <text evidence="2">Lacks conserved residue(s) required for the propagation of feature annotation.</text>
</comment>
<comment type="caution">
    <text evidence="3">The sequence shown here is derived from an EMBL/GenBank/DDBJ whole genome shotgun (WGS) entry which is preliminary data.</text>
</comment>
<feature type="binding site" evidence="2">
    <location>
        <position position="108"/>
    </location>
    <ligand>
        <name>Mg(2+)</name>
        <dbReference type="ChEBI" id="CHEBI:18420"/>
    </ligand>
</feature>
<dbReference type="GO" id="GO:0005524">
    <property type="term" value="F:ATP binding"/>
    <property type="evidence" value="ECO:0007669"/>
    <property type="project" value="UniProtKB-UniRule"/>
</dbReference>
<feature type="binding site" evidence="2">
    <location>
        <position position="44"/>
    </location>
    <ligand>
        <name>substrate</name>
    </ligand>
</feature>
<dbReference type="GO" id="GO:0004141">
    <property type="term" value="F:dethiobiotin synthase activity"/>
    <property type="evidence" value="ECO:0007669"/>
    <property type="project" value="UniProtKB-UniRule"/>
</dbReference>
<dbReference type="SUPFAM" id="SSF52540">
    <property type="entry name" value="P-loop containing nucleoside triphosphate hydrolases"/>
    <property type="match status" value="1"/>
</dbReference>
<keyword evidence="2" id="KW-0067">ATP-binding</keyword>
<dbReference type="EC" id="6.3.3.3" evidence="2"/>
<dbReference type="PANTHER" id="PTHR43210">
    <property type="entry name" value="DETHIOBIOTIN SYNTHETASE"/>
    <property type="match status" value="1"/>
</dbReference>
<feature type="binding site" evidence="2">
    <location>
        <position position="52"/>
    </location>
    <ligand>
        <name>Mg(2+)</name>
        <dbReference type="ChEBI" id="CHEBI:18420"/>
    </ligand>
</feature>
<dbReference type="Proteomes" id="UP000542125">
    <property type="component" value="Unassembled WGS sequence"/>
</dbReference>
<dbReference type="NCBIfam" id="TIGR00347">
    <property type="entry name" value="bioD"/>
    <property type="match status" value="1"/>
</dbReference>
<keyword evidence="1 2" id="KW-0093">Biotin biosynthesis</keyword>
<dbReference type="InterPro" id="IPR004472">
    <property type="entry name" value="DTB_synth_BioD"/>
</dbReference>
<comment type="subcellular location">
    <subcellularLocation>
        <location evidence="2">Cytoplasm</location>
    </subcellularLocation>
</comment>
<keyword evidence="2" id="KW-0479">Metal-binding</keyword>
<feature type="active site" evidence="2">
    <location>
        <position position="40"/>
    </location>
</feature>
<dbReference type="PIRSF" id="PIRSF006755">
    <property type="entry name" value="DTB_synth"/>
    <property type="match status" value="1"/>
</dbReference>
<sequence>MTHASPLPHRGVFVTGTDTGVGKTLVSAILAKAWHADYWKPLQTGVADEPGDTPSVMQLADLAPSRVHAPFVVLQAPLSPWAAAPLEGVRIDTDALTCPLTASPLIVEGAGGLLVPINDEVMMIDLIARLGLPVVLVARSSLGTINHTLLSLQALKAAGIAVAGVVMNGPPSAGNRLAIERFGKVPVIAEVPSLEAVDPATVAAQAARVPTLAAMMEAMASRR</sequence>
<dbReference type="InterPro" id="IPR027417">
    <property type="entry name" value="P-loop_NTPase"/>
</dbReference>
<comment type="similarity">
    <text evidence="2">Belongs to the dethiobiotin synthetase family.</text>
</comment>
<comment type="pathway">
    <text evidence="2">Cofactor biosynthesis; biotin biosynthesis; biotin from 7,8-diaminononanoate: step 1/2.</text>
</comment>
<dbReference type="CDD" id="cd03109">
    <property type="entry name" value="DTBS"/>
    <property type="match status" value="1"/>
</dbReference>
<dbReference type="GO" id="GO:0005737">
    <property type="term" value="C:cytoplasm"/>
    <property type="evidence" value="ECO:0007669"/>
    <property type="project" value="UniProtKB-SubCell"/>
</dbReference>
<comment type="catalytic activity">
    <reaction evidence="2">
        <text>(7R,8S)-7,8-diammoniononanoate + CO2 + ATP = (4R,5S)-dethiobiotin + ADP + phosphate + 3 H(+)</text>
        <dbReference type="Rhea" id="RHEA:15805"/>
        <dbReference type="ChEBI" id="CHEBI:15378"/>
        <dbReference type="ChEBI" id="CHEBI:16526"/>
        <dbReference type="ChEBI" id="CHEBI:30616"/>
        <dbReference type="ChEBI" id="CHEBI:43474"/>
        <dbReference type="ChEBI" id="CHEBI:149469"/>
        <dbReference type="ChEBI" id="CHEBI:149473"/>
        <dbReference type="ChEBI" id="CHEBI:456216"/>
        <dbReference type="EC" id="6.3.3.3"/>
    </reaction>
</comment>
<evidence type="ECO:0000313" key="4">
    <source>
        <dbReference type="Proteomes" id="UP000542125"/>
    </source>
</evidence>
<dbReference type="GO" id="GO:0008168">
    <property type="term" value="F:methyltransferase activity"/>
    <property type="evidence" value="ECO:0007669"/>
    <property type="project" value="UniProtKB-KW"/>
</dbReference>
<keyword evidence="3" id="KW-0808">Transferase</keyword>
<dbReference type="GO" id="GO:0000287">
    <property type="term" value="F:magnesium ion binding"/>
    <property type="evidence" value="ECO:0007669"/>
    <property type="project" value="UniProtKB-UniRule"/>
</dbReference>
<evidence type="ECO:0000313" key="3">
    <source>
        <dbReference type="EMBL" id="NYE82032.1"/>
    </source>
</evidence>
<protein>
    <recommendedName>
        <fullName evidence="2">ATP-dependent dethiobiotin synthetase BioD</fullName>
        <ecNumber evidence="2">6.3.3.3</ecNumber>
    </recommendedName>
    <alternativeName>
        <fullName evidence="2">DTB synthetase</fullName>
        <shortName evidence="2">DTBS</shortName>
    </alternativeName>
    <alternativeName>
        <fullName evidence="2">Dethiobiotin synthase</fullName>
    </alternativeName>
</protein>
<comment type="subunit">
    <text evidence="2">Homodimer.</text>
</comment>
<dbReference type="GO" id="GO:0032259">
    <property type="term" value="P:methylation"/>
    <property type="evidence" value="ECO:0007669"/>
    <property type="project" value="UniProtKB-KW"/>
</dbReference>
<keyword evidence="2" id="KW-0963">Cytoplasm</keyword>
<evidence type="ECO:0000256" key="2">
    <source>
        <dbReference type="HAMAP-Rule" id="MF_00336"/>
    </source>
</evidence>
<keyword evidence="2" id="KW-0547">Nucleotide-binding</keyword>
<dbReference type="EMBL" id="JACBYR010000001">
    <property type="protein sequence ID" value="NYE82032.1"/>
    <property type="molecule type" value="Genomic_DNA"/>
</dbReference>
<comment type="function">
    <text evidence="2">Catalyzes a mechanistically unusual reaction, the ATP-dependent insertion of CO2 between the N7 and N8 nitrogen atoms of 7,8-diaminopelargonic acid (DAPA, also called 7,8-diammoniononanoate) to form a ureido ring.</text>
</comment>